<keyword evidence="2" id="KW-1185">Reference proteome</keyword>
<protein>
    <submittedName>
        <fullName evidence="1">Uncharacterized OsmC-like protein</fullName>
    </submittedName>
</protein>
<dbReference type="EMBL" id="OAOP01000004">
    <property type="protein sequence ID" value="SNX70393.1"/>
    <property type="molecule type" value="Genomic_DNA"/>
</dbReference>
<accession>A0A285CTW3</accession>
<reference evidence="1 2" key="1">
    <citation type="submission" date="2017-08" db="EMBL/GenBank/DDBJ databases">
        <authorList>
            <person name="de Groot N.N."/>
        </authorList>
    </citation>
    <scope>NUCLEOTIDE SEQUENCE [LARGE SCALE GENOMIC DNA]</scope>
    <source>
        <strain evidence="1 2">JC228</strain>
    </source>
</reference>
<dbReference type="Pfam" id="PF02566">
    <property type="entry name" value="OsmC"/>
    <property type="match status" value="1"/>
</dbReference>
<dbReference type="PANTHER" id="PTHR34352">
    <property type="entry name" value="PROTEIN YHFA"/>
    <property type="match status" value="1"/>
</dbReference>
<dbReference type="Gene3D" id="3.30.300.20">
    <property type="match status" value="1"/>
</dbReference>
<name>A0A285CTW3_9BACI</name>
<evidence type="ECO:0000313" key="2">
    <source>
        <dbReference type="Proteomes" id="UP000219546"/>
    </source>
</evidence>
<dbReference type="RefSeq" id="WP_097158502.1">
    <property type="nucleotide sequence ID" value="NZ_JBEPMQ010000010.1"/>
</dbReference>
<sequence length="127" mass="14366">MEFVLKNQGGFILEHPFGELHVASDETKGYRPYQLLVSSVAVCSGGVLQKILEKKRFKVEGLKVTAEVKRDPDTANRVTDIHLHFEIQCDVKQEAMDKILELAKKNCAMYQSVKDSIHITESFEIVS</sequence>
<dbReference type="SUPFAM" id="SSF82784">
    <property type="entry name" value="OsmC-like"/>
    <property type="match status" value="1"/>
</dbReference>
<dbReference type="Proteomes" id="UP000219546">
    <property type="component" value="Unassembled WGS sequence"/>
</dbReference>
<dbReference type="PANTHER" id="PTHR34352:SF1">
    <property type="entry name" value="PROTEIN YHFA"/>
    <property type="match status" value="1"/>
</dbReference>
<organism evidence="1 2">
    <name type="scientific">Bacillus oleivorans</name>
    <dbReference type="NCBI Taxonomy" id="1448271"/>
    <lineage>
        <taxon>Bacteria</taxon>
        <taxon>Bacillati</taxon>
        <taxon>Bacillota</taxon>
        <taxon>Bacilli</taxon>
        <taxon>Bacillales</taxon>
        <taxon>Bacillaceae</taxon>
        <taxon>Bacillus</taxon>
    </lineage>
</organism>
<dbReference type="InterPro" id="IPR036102">
    <property type="entry name" value="OsmC/Ohrsf"/>
</dbReference>
<evidence type="ECO:0000313" key="1">
    <source>
        <dbReference type="EMBL" id="SNX70393.1"/>
    </source>
</evidence>
<dbReference type="AlphaFoldDB" id="A0A285CTW3"/>
<proteinExistence type="predicted"/>
<gene>
    <name evidence="1" type="ORF">SAMN05877753_10496</name>
</gene>
<dbReference type="OrthoDB" id="13625at2"/>
<dbReference type="InterPro" id="IPR015946">
    <property type="entry name" value="KH_dom-like_a/b"/>
</dbReference>
<dbReference type="InterPro" id="IPR003718">
    <property type="entry name" value="OsmC/Ohr_fam"/>
</dbReference>